<evidence type="ECO:0000256" key="2">
    <source>
        <dbReference type="ARBA" id="ARBA00022692"/>
    </source>
</evidence>
<dbReference type="GO" id="GO:0004016">
    <property type="term" value="F:adenylate cyclase activity"/>
    <property type="evidence" value="ECO:0007669"/>
    <property type="project" value="TreeGrafter"/>
</dbReference>
<dbReference type="FunFam" id="3.30.70.1230:FF:000015">
    <property type="entry name" value="Guanylate cyclase"/>
    <property type="match status" value="1"/>
</dbReference>
<keyword evidence="6 7" id="KW-0456">Lyase</keyword>
<keyword evidence="5" id="KW-0472">Membrane</keyword>
<comment type="similarity">
    <text evidence="7">Belongs to the adenylyl cyclase class-4/guanylyl cyclase family.</text>
</comment>
<proteinExistence type="inferred from homology"/>
<dbReference type="InterPro" id="IPR001054">
    <property type="entry name" value="A/G_cyclase"/>
</dbReference>
<keyword evidence="2" id="KW-0812">Transmembrane</keyword>
<dbReference type="PANTHER" id="PTHR11920">
    <property type="entry name" value="GUANYLYL CYCLASE"/>
    <property type="match status" value="1"/>
</dbReference>
<feature type="domain" description="Guanylate cyclase" evidence="8">
    <location>
        <begin position="15"/>
        <end position="145"/>
    </location>
</feature>
<organism evidence="9 10">
    <name type="scientific">Opisthorchis viverrini</name>
    <name type="common">Southeast Asian liver fluke</name>
    <dbReference type="NCBI Taxonomy" id="6198"/>
    <lineage>
        <taxon>Eukaryota</taxon>
        <taxon>Metazoa</taxon>
        <taxon>Spiralia</taxon>
        <taxon>Lophotrochozoa</taxon>
        <taxon>Platyhelminthes</taxon>
        <taxon>Trematoda</taxon>
        <taxon>Digenea</taxon>
        <taxon>Opisthorchiida</taxon>
        <taxon>Opisthorchiata</taxon>
        <taxon>Opisthorchiidae</taxon>
        <taxon>Opisthorchis</taxon>
    </lineage>
</organism>
<comment type="subcellular location">
    <subcellularLocation>
        <location evidence="1">Membrane</location>
    </subcellularLocation>
</comment>
<dbReference type="InterPro" id="IPR018297">
    <property type="entry name" value="A/G_cyclase_CS"/>
</dbReference>
<name>A0A1S8WT28_OPIVI</name>
<dbReference type="InterPro" id="IPR050401">
    <property type="entry name" value="Cyclic_nucleotide_synthase"/>
</dbReference>
<dbReference type="GO" id="GO:0001653">
    <property type="term" value="F:peptide receptor activity"/>
    <property type="evidence" value="ECO:0007669"/>
    <property type="project" value="TreeGrafter"/>
</dbReference>
<evidence type="ECO:0000313" key="10">
    <source>
        <dbReference type="Proteomes" id="UP000243686"/>
    </source>
</evidence>
<dbReference type="PANTHER" id="PTHR11920:SF462">
    <property type="entry name" value="GUANYLATE CYCLASE"/>
    <property type="match status" value="1"/>
</dbReference>
<dbReference type="GO" id="GO:0005886">
    <property type="term" value="C:plasma membrane"/>
    <property type="evidence" value="ECO:0007669"/>
    <property type="project" value="TreeGrafter"/>
</dbReference>
<dbReference type="PROSITE" id="PS00452">
    <property type="entry name" value="GUANYLATE_CYCLASE_1"/>
    <property type="match status" value="1"/>
</dbReference>
<gene>
    <name evidence="9" type="ORF">X801_06718</name>
</gene>
<dbReference type="GO" id="GO:0035556">
    <property type="term" value="P:intracellular signal transduction"/>
    <property type="evidence" value="ECO:0007669"/>
    <property type="project" value="InterPro"/>
</dbReference>
<evidence type="ECO:0000313" key="9">
    <source>
        <dbReference type="EMBL" id="OON17443.1"/>
    </source>
</evidence>
<dbReference type="GO" id="GO:0000166">
    <property type="term" value="F:nucleotide binding"/>
    <property type="evidence" value="ECO:0007669"/>
    <property type="project" value="UniProtKB-KW"/>
</dbReference>
<keyword evidence="10" id="KW-1185">Reference proteome</keyword>
<dbReference type="Pfam" id="PF00211">
    <property type="entry name" value="Guanylate_cyc"/>
    <property type="match status" value="1"/>
</dbReference>
<dbReference type="EMBL" id="KV895360">
    <property type="protein sequence ID" value="OON17443.1"/>
    <property type="molecule type" value="Genomic_DNA"/>
</dbReference>
<evidence type="ECO:0000256" key="6">
    <source>
        <dbReference type="ARBA" id="ARBA00023239"/>
    </source>
</evidence>
<accession>A0A1S8WT28</accession>
<dbReference type="CDD" id="cd07302">
    <property type="entry name" value="CHD"/>
    <property type="match status" value="1"/>
</dbReference>
<keyword evidence="4" id="KW-1133">Transmembrane helix</keyword>
<dbReference type="SMART" id="SM00044">
    <property type="entry name" value="CYCc"/>
    <property type="match status" value="1"/>
</dbReference>
<dbReference type="SUPFAM" id="SSF55073">
    <property type="entry name" value="Nucleotide cyclase"/>
    <property type="match status" value="1"/>
</dbReference>
<evidence type="ECO:0000259" key="8">
    <source>
        <dbReference type="PROSITE" id="PS50125"/>
    </source>
</evidence>
<sequence length="162" mass="17610">MSGRPVEPEAFDEVTIYFSDIVGFTTISAMSTPLQVVDLLNDLYTMFDSTIDYYDVYKVETIGDAYMVVSGLPTRNGRLHAGEIATMALDLLSQCGTFVIRHMPNMPLRLRIGLHSGPCVAGVVGLTMPRYCLFGDTVNTASRMESTGAGGQPMNSQSVNRA</sequence>
<dbReference type="InterPro" id="IPR029787">
    <property type="entry name" value="Nucleotide_cyclase"/>
</dbReference>
<dbReference type="GO" id="GO:0007168">
    <property type="term" value="P:receptor guanylyl cyclase signaling pathway"/>
    <property type="evidence" value="ECO:0007669"/>
    <property type="project" value="TreeGrafter"/>
</dbReference>
<evidence type="ECO:0000256" key="4">
    <source>
        <dbReference type="ARBA" id="ARBA00022989"/>
    </source>
</evidence>
<reference evidence="9 10" key="1">
    <citation type="submission" date="2015-03" db="EMBL/GenBank/DDBJ databases">
        <title>Draft genome of the nematode, Opisthorchis viverrini.</title>
        <authorList>
            <person name="Mitreva M."/>
        </authorList>
    </citation>
    <scope>NUCLEOTIDE SEQUENCE [LARGE SCALE GENOMIC DNA]</scope>
    <source>
        <strain evidence="9">Khon Kaen</strain>
    </source>
</reference>
<dbReference type="Gene3D" id="3.30.70.1230">
    <property type="entry name" value="Nucleotide cyclase"/>
    <property type="match status" value="1"/>
</dbReference>
<dbReference type="AlphaFoldDB" id="A0A1S8WT28"/>
<evidence type="ECO:0000256" key="7">
    <source>
        <dbReference type="RuleBase" id="RU000405"/>
    </source>
</evidence>
<dbReference type="Proteomes" id="UP000243686">
    <property type="component" value="Unassembled WGS sequence"/>
</dbReference>
<keyword evidence="3" id="KW-0547">Nucleotide-binding</keyword>
<dbReference type="GO" id="GO:0004383">
    <property type="term" value="F:guanylate cyclase activity"/>
    <property type="evidence" value="ECO:0007669"/>
    <property type="project" value="TreeGrafter"/>
</dbReference>
<protein>
    <submittedName>
        <fullName evidence="9">Adenylate/guanylate cyclase catalytic domain protein</fullName>
    </submittedName>
</protein>
<evidence type="ECO:0000256" key="5">
    <source>
        <dbReference type="ARBA" id="ARBA00023136"/>
    </source>
</evidence>
<dbReference type="PROSITE" id="PS50125">
    <property type="entry name" value="GUANYLATE_CYCLASE_2"/>
    <property type="match status" value="1"/>
</dbReference>
<evidence type="ECO:0000256" key="1">
    <source>
        <dbReference type="ARBA" id="ARBA00004370"/>
    </source>
</evidence>
<evidence type="ECO:0000256" key="3">
    <source>
        <dbReference type="ARBA" id="ARBA00022741"/>
    </source>
</evidence>